<feature type="region of interest" description="Disordered" evidence="1">
    <location>
        <begin position="24"/>
        <end position="58"/>
    </location>
</feature>
<gene>
    <name evidence="3" type="ORF">CON65_15285</name>
</gene>
<organism evidence="3 4">
    <name type="scientific">Bacillus pseudomycoides</name>
    <dbReference type="NCBI Taxonomy" id="64104"/>
    <lineage>
        <taxon>Bacteria</taxon>
        <taxon>Bacillati</taxon>
        <taxon>Bacillota</taxon>
        <taxon>Bacilli</taxon>
        <taxon>Bacillales</taxon>
        <taxon>Bacillaceae</taxon>
        <taxon>Bacillus</taxon>
        <taxon>Bacillus cereus group</taxon>
    </lineage>
</organism>
<evidence type="ECO:0000313" key="4">
    <source>
        <dbReference type="Proteomes" id="UP000221020"/>
    </source>
</evidence>
<evidence type="ECO:0000313" key="3">
    <source>
        <dbReference type="EMBL" id="PED81841.1"/>
    </source>
</evidence>
<evidence type="ECO:0000256" key="2">
    <source>
        <dbReference type="SAM" id="SignalP"/>
    </source>
</evidence>
<evidence type="ECO:0000256" key="1">
    <source>
        <dbReference type="SAM" id="MobiDB-lite"/>
    </source>
</evidence>
<name>A0AA91VAU3_9BACI</name>
<reference evidence="3 4" key="1">
    <citation type="submission" date="2017-09" db="EMBL/GenBank/DDBJ databases">
        <title>Large-scale bioinformatics analysis of Bacillus genomes uncovers conserved roles of natural products in bacterial physiology.</title>
        <authorList>
            <consortium name="Agbiome Team Llc"/>
            <person name="Bleich R.M."/>
            <person name="Grubbs K.J."/>
            <person name="Santa Maria K.C."/>
            <person name="Allen S.E."/>
            <person name="Farag S."/>
            <person name="Shank E.A."/>
            <person name="Bowers A."/>
        </authorList>
    </citation>
    <scope>NUCLEOTIDE SEQUENCE [LARGE SCALE GENOMIC DNA]</scope>
    <source>
        <strain evidence="3 4">AFS092012</strain>
    </source>
</reference>
<feature type="chain" id="PRO_5041662873" evidence="2">
    <location>
        <begin position="23"/>
        <end position="273"/>
    </location>
</feature>
<sequence>MRYKRLLNLITIVAVLTLSACAEKEAPKPVEEKKENTSFNQKEKNSTEKKQDVQKKEEGQIGVATTVEELKQHTDKRGYIFYTDHPIRRIMGEEGRTTNICNYGDQVLNIRTGEPLENAPANLVKEGFTFMTVGQNPSIQYKSWDEATNLERALVKAVYVSVQAFRVLEVPARKGDFSNAEITGALAYLRKGGDFDYMAPVAQSETDLGLYQKNEMMKKTWNKLANIEKPENNKAAFSEAYEKARQETNNMIGVLNILLSKNYEERLSELPSK</sequence>
<protein>
    <submittedName>
        <fullName evidence="3">Uncharacterized protein</fullName>
    </submittedName>
</protein>
<keyword evidence="2" id="KW-0732">Signal</keyword>
<dbReference type="PROSITE" id="PS51257">
    <property type="entry name" value="PROKAR_LIPOPROTEIN"/>
    <property type="match status" value="1"/>
</dbReference>
<accession>A0AA91VAU3</accession>
<feature type="signal peptide" evidence="2">
    <location>
        <begin position="1"/>
        <end position="22"/>
    </location>
</feature>
<dbReference type="AlphaFoldDB" id="A0AA91VAU3"/>
<proteinExistence type="predicted"/>
<dbReference type="EMBL" id="NVOR01000053">
    <property type="protein sequence ID" value="PED81841.1"/>
    <property type="molecule type" value="Genomic_DNA"/>
</dbReference>
<dbReference type="RefSeq" id="WP_097897843.1">
    <property type="nucleotide sequence ID" value="NZ_NVOR01000053.1"/>
</dbReference>
<dbReference type="Proteomes" id="UP000221020">
    <property type="component" value="Unassembled WGS sequence"/>
</dbReference>
<comment type="caution">
    <text evidence="3">The sequence shown here is derived from an EMBL/GenBank/DDBJ whole genome shotgun (WGS) entry which is preliminary data.</text>
</comment>